<evidence type="ECO:0000313" key="2">
    <source>
        <dbReference type="Proteomes" id="UP000293433"/>
    </source>
</evidence>
<dbReference type="EMBL" id="SGWV01000008">
    <property type="protein sequence ID" value="RZS56977.1"/>
    <property type="molecule type" value="Genomic_DNA"/>
</dbReference>
<dbReference type="RefSeq" id="WP_130481394.1">
    <property type="nucleotide sequence ID" value="NZ_SGWV01000008.1"/>
</dbReference>
<dbReference type="Proteomes" id="UP000293433">
    <property type="component" value="Unassembled WGS sequence"/>
</dbReference>
<keyword evidence="2" id="KW-1185">Reference proteome</keyword>
<protein>
    <submittedName>
        <fullName evidence="1">Uncharacterized protein</fullName>
    </submittedName>
</protein>
<sequence length="274" mass="28085">MLLVSGCGGGGNAGSPATGDPPLVAAQRAWLVLLGDARTPAAQAATQALEDAGHATLWPAGGAPSRDELHAAIDARCGATAPPSDTFGPYGPSDPSGRAAIPCDALVLIGHGPSGAAQVDALARAWQPGSRGSPGWRVRAVLTVDAGYLPPGRVMDGVWQRSDLADTTRWQVGMIQSRDDPHASRCDADGCGVLPLAVAHGARSQPVLSACPHAGPAGEHRPTTALPDWISWQVDAVAALLRASRDAAAQPLVNACLDDLERERPRPPGPPPLR</sequence>
<evidence type="ECO:0000313" key="1">
    <source>
        <dbReference type="EMBL" id="RZS56977.1"/>
    </source>
</evidence>
<gene>
    <name evidence="1" type="ORF">EV685_1535</name>
</gene>
<reference evidence="1 2" key="1">
    <citation type="submission" date="2019-02" db="EMBL/GenBank/DDBJ databases">
        <title>Genomic Encyclopedia of Type Strains, Phase IV (KMG-IV): sequencing the most valuable type-strain genomes for metagenomic binning, comparative biology and taxonomic classification.</title>
        <authorList>
            <person name="Goeker M."/>
        </authorList>
    </citation>
    <scope>NUCLEOTIDE SEQUENCE [LARGE SCALE GENOMIC DNA]</scope>
    <source>
        <strain evidence="1 2">DSM 10617</strain>
    </source>
</reference>
<dbReference type="AlphaFoldDB" id="A0A4Q7LRY6"/>
<organism evidence="1 2">
    <name type="scientific">Sphaerotilus mobilis</name>
    <dbReference type="NCBI Taxonomy" id="47994"/>
    <lineage>
        <taxon>Bacteria</taxon>
        <taxon>Pseudomonadati</taxon>
        <taxon>Pseudomonadota</taxon>
        <taxon>Betaproteobacteria</taxon>
        <taxon>Burkholderiales</taxon>
        <taxon>Sphaerotilaceae</taxon>
        <taxon>Sphaerotilus</taxon>
    </lineage>
</organism>
<comment type="caution">
    <text evidence="1">The sequence shown here is derived from an EMBL/GenBank/DDBJ whole genome shotgun (WGS) entry which is preliminary data.</text>
</comment>
<name>A0A4Q7LRY6_9BURK</name>
<accession>A0A4Q7LRY6</accession>
<proteinExistence type="predicted"/>